<proteinExistence type="predicted"/>
<feature type="compositionally biased region" description="Polar residues" evidence="6">
    <location>
        <begin position="503"/>
        <end position="514"/>
    </location>
</feature>
<feature type="compositionally biased region" description="Gly residues" evidence="6">
    <location>
        <begin position="374"/>
        <end position="394"/>
    </location>
</feature>
<feature type="region of interest" description="Disordered" evidence="6">
    <location>
        <begin position="295"/>
        <end position="326"/>
    </location>
</feature>
<keyword evidence="5" id="KW-0539">Nucleus</keyword>
<feature type="compositionally biased region" description="Low complexity" evidence="6">
    <location>
        <begin position="550"/>
        <end position="567"/>
    </location>
</feature>
<evidence type="ECO:0000256" key="5">
    <source>
        <dbReference type="ARBA" id="ARBA00023242"/>
    </source>
</evidence>
<feature type="compositionally biased region" description="Polar residues" evidence="6">
    <location>
        <begin position="1"/>
        <end position="10"/>
    </location>
</feature>
<evidence type="ECO:0000256" key="1">
    <source>
        <dbReference type="ARBA" id="ARBA00004123"/>
    </source>
</evidence>
<dbReference type="CDD" id="cd11387">
    <property type="entry name" value="bHLHzip_USF_MITF"/>
    <property type="match status" value="1"/>
</dbReference>
<feature type="compositionally biased region" description="Acidic residues" evidence="6">
    <location>
        <begin position="747"/>
        <end position="761"/>
    </location>
</feature>
<keyword evidence="9" id="KW-1185">Reference proteome</keyword>
<reference evidence="8 9" key="1">
    <citation type="submission" date="2024-02" db="EMBL/GenBank/DDBJ databases">
        <title>A draft genome for the cacao thread blight pathogen Marasmius crinis-equi.</title>
        <authorList>
            <person name="Cohen S.P."/>
            <person name="Baruah I.K."/>
            <person name="Amoako-Attah I."/>
            <person name="Bukari Y."/>
            <person name="Meinhardt L.W."/>
            <person name="Bailey B.A."/>
        </authorList>
    </citation>
    <scope>NUCLEOTIDE SEQUENCE [LARGE SCALE GENOMIC DNA]</scope>
    <source>
        <strain evidence="8 9">GH-76</strain>
    </source>
</reference>
<evidence type="ECO:0000259" key="7">
    <source>
        <dbReference type="PROSITE" id="PS50888"/>
    </source>
</evidence>
<feature type="compositionally biased region" description="Polar residues" evidence="6">
    <location>
        <begin position="295"/>
        <end position="305"/>
    </location>
</feature>
<keyword evidence="3" id="KW-0238">DNA-binding</keyword>
<feature type="compositionally biased region" description="Low complexity" evidence="6">
    <location>
        <begin position="401"/>
        <end position="420"/>
    </location>
</feature>
<dbReference type="InterPro" id="IPR011598">
    <property type="entry name" value="bHLH_dom"/>
</dbReference>
<gene>
    <name evidence="8" type="ORF">V5O48_012900</name>
</gene>
<feature type="compositionally biased region" description="Gly residues" evidence="6">
    <location>
        <begin position="226"/>
        <end position="235"/>
    </location>
</feature>
<evidence type="ECO:0000256" key="2">
    <source>
        <dbReference type="ARBA" id="ARBA00023015"/>
    </source>
</evidence>
<dbReference type="InterPro" id="IPR036638">
    <property type="entry name" value="HLH_DNA-bd_sf"/>
</dbReference>
<feature type="domain" description="BHLH" evidence="7">
    <location>
        <begin position="438"/>
        <end position="595"/>
    </location>
</feature>
<evidence type="ECO:0000313" key="9">
    <source>
        <dbReference type="Proteomes" id="UP001465976"/>
    </source>
</evidence>
<feature type="region of interest" description="Disordered" evidence="6">
    <location>
        <begin position="667"/>
        <end position="761"/>
    </location>
</feature>
<dbReference type="PANTHER" id="PTHR45776">
    <property type="entry name" value="MIP04163P"/>
    <property type="match status" value="1"/>
</dbReference>
<keyword evidence="2" id="KW-0805">Transcription regulation</keyword>
<evidence type="ECO:0000256" key="3">
    <source>
        <dbReference type="ARBA" id="ARBA00023125"/>
    </source>
</evidence>
<dbReference type="SUPFAM" id="SSF47459">
    <property type="entry name" value="HLH, helix-loop-helix DNA-binding domain"/>
    <property type="match status" value="1"/>
</dbReference>
<feature type="compositionally biased region" description="Basic residues" evidence="6">
    <location>
        <begin position="118"/>
        <end position="129"/>
    </location>
</feature>
<dbReference type="PANTHER" id="PTHR45776:SF2">
    <property type="entry name" value="MIP04163P"/>
    <property type="match status" value="1"/>
</dbReference>
<protein>
    <recommendedName>
        <fullName evidence="7">BHLH domain-containing protein</fullName>
    </recommendedName>
</protein>
<dbReference type="Gene3D" id="4.10.280.10">
    <property type="entry name" value="Helix-loop-helix DNA-binding domain"/>
    <property type="match status" value="2"/>
</dbReference>
<comment type="subcellular location">
    <subcellularLocation>
        <location evidence="1">Nucleus</location>
    </subcellularLocation>
</comment>
<accession>A0ABR3F1J8</accession>
<dbReference type="SMART" id="SM00353">
    <property type="entry name" value="HLH"/>
    <property type="match status" value="1"/>
</dbReference>
<name>A0ABR3F1J8_9AGAR</name>
<keyword evidence="4" id="KW-0804">Transcription</keyword>
<comment type="caution">
    <text evidence="8">The sequence shown here is derived from an EMBL/GenBank/DDBJ whole genome shotgun (WGS) entry which is preliminary data.</text>
</comment>
<feature type="region of interest" description="Disordered" evidence="6">
    <location>
        <begin position="354"/>
        <end position="451"/>
    </location>
</feature>
<dbReference type="PROSITE" id="PS50888">
    <property type="entry name" value="BHLH"/>
    <property type="match status" value="1"/>
</dbReference>
<evidence type="ECO:0000256" key="6">
    <source>
        <dbReference type="SAM" id="MobiDB-lite"/>
    </source>
</evidence>
<feature type="compositionally biased region" description="Acidic residues" evidence="6">
    <location>
        <begin position="692"/>
        <end position="705"/>
    </location>
</feature>
<dbReference type="Proteomes" id="UP001465976">
    <property type="component" value="Unassembled WGS sequence"/>
</dbReference>
<sequence>MSTFFSTSFKPQPHVRQEGFHLDNEGGSAGGLPATGEHHEGSGAGGSTPPPFDFGRGNVMDFTDELASLMGAASPHPSHGGGQSHQSHHGHEAGLSQSHHDNHLHGGHPGSHHESHLHGLHGHHQHQHNQSHERSTHSPSDDVSGSYRTHNIFDMGVGAPVGVSPSTTTTSHFNSTVPPLNSSMRYEQPSHSQHDYPHTANTPSPPLGVGSGNGREQSRSRSRPPTGGGSTGGVGPQRTTRTRRNNSISSTSPPPHIRPAAQAIVIPGVRHTNGGLASPLSSSATSVTNPWGFASSSPTSASEFTLPTPDSLHHPGHHHHSNSLTHNIHTPHLSSSVGFGGYFGSNDFGGGYGGHGGGQHNGGHTPSTSLPAIGGTGGIHSHLGGAGAGSGAGGGHHRTNSAAASTTAGSAAAAAASGSTPMSANEKQAMAANEKRRRRRESHNAVERRRRDNINEKISELATLIPECLLEGGTLPAGGTAGPQALLPTPNPGGDSPGASDLLSPTSPTADSDIWTSGLLSMKKEDGPDAALAGLDSPILPPGGIGGPNTTGNGSANSTNGNGSASANAAANAAGVVKANKGMILRKSVEYIRYLQQIVQEQDSRNRQLEMELRGYRERNGETLSPTLPAPAFDFQSNGASLGTTNGTGAYHGAGYAGSFRMLDSMPEDETEHRTGSGNNGNKKSRDSTPLTDDEEQGDDDDPNDPDVQPPASLKKAGVPTTKRTTRGRKAAETGVKTRRSKKNAEEDVDMGGSDEEAMEV</sequence>
<dbReference type="Pfam" id="PF00010">
    <property type="entry name" value="HLH"/>
    <property type="match status" value="1"/>
</dbReference>
<feature type="compositionally biased region" description="Basic and acidic residues" evidence="6">
    <location>
        <begin position="442"/>
        <end position="451"/>
    </location>
</feature>
<feature type="compositionally biased region" description="Basic and acidic residues" evidence="6">
    <location>
        <begin position="130"/>
        <end position="140"/>
    </location>
</feature>
<feature type="compositionally biased region" description="Basic and acidic residues" evidence="6">
    <location>
        <begin position="15"/>
        <end position="24"/>
    </location>
</feature>
<feature type="region of interest" description="Disordered" evidence="6">
    <location>
        <begin position="1"/>
        <end position="259"/>
    </location>
</feature>
<feature type="region of interest" description="Disordered" evidence="6">
    <location>
        <begin position="475"/>
        <end position="514"/>
    </location>
</feature>
<feature type="region of interest" description="Disordered" evidence="6">
    <location>
        <begin position="538"/>
        <end position="567"/>
    </location>
</feature>
<evidence type="ECO:0000256" key="4">
    <source>
        <dbReference type="ARBA" id="ARBA00023163"/>
    </source>
</evidence>
<evidence type="ECO:0000313" key="8">
    <source>
        <dbReference type="EMBL" id="KAL0569073.1"/>
    </source>
</evidence>
<organism evidence="8 9">
    <name type="scientific">Marasmius crinis-equi</name>
    <dbReference type="NCBI Taxonomy" id="585013"/>
    <lineage>
        <taxon>Eukaryota</taxon>
        <taxon>Fungi</taxon>
        <taxon>Dikarya</taxon>
        <taxon>Basidiomycota</taxon>
        <taxon>Agaricomycotina</taxon>
        <taxon>Agaricomycetes</taxon>
        <taxon>Agaricomycetidae</taxon>
        <taxon>Agaricales</taxon>
        <taxon>Marasmiineae</taxon>
        <taxon>Marasmiaceae</taxon>
        <taxon>Marasmius</taxon>
    </lineage>
</organism>
<dbReference type="EMBL" id="JBAHYK010001198">
    <property type="protein sequence ID" value="KAL0569073.1"/>
    <property type="molecule type" value="Genomic_DNA"/>
</dbReference>
<feature type="compositionally biased region" description="Polar residues" evidence="6">
    <location>
        <begin position="172"/>
        <end position="191"/>
    </location>
</feature>